<name>A0ABT8L9N7_9BACT</name>
<dbReference type="Pfam" id="PF13620">
    <property type="entry name" value="CarboxypepD_reg"/>
    <property type="match status" value="1"/>
</dbReference>
<dbReference type="Gene3D" id="2.60.40.1120">
    <property type="entry name" value="Carboxypeptidase-like, regulatory domain"/>
    <property type="match status" value="1"/>
</dbReference>
<keyword evidence="1" id="KW-0675">Receptor</keyword>
<dbReference type="SUPFAM" id="SSF56935">
    <property type="entry name" value="Porins"/>
    <property type="match status" value="1"/>
</dbReference>
<dbReference type="SUPFAM" id="SSF49464">
    <property type="entry name" value="Carboxypeptidase regulatory domain-like"/>
    <property type="match status" value="1"/>
</dbReference>
<protein>
    <submittedName>
        <fullName evidence="1">TonB-dependent receptor</fullName>
    </submittedName>
</protein>
<sequence>MNYRIITFIARILLYLILPTFAALGQETLHQTVKGTITDLDSNSPIIGANVIVLNSDPILGSNTDINGDFRIEKVPIGRITLVITSIGYEQRVIADIVVGAGKEVVVNAPLQESLVKLEEIVVTDRAHKSEVSNEMVQVSGRTFSVEETNRYAGTFNDPARAVSSFAGIQGNAEGSNHIVVRGNSPNNVQWRMEGIEIPNPNHFAEEGSSGASINILNGKMLANSDFYTGAFTSDYSNVLAGVFDMKMRTGNRDNREYSVGVGILGTDITLEGPFVKGGKSSYLANYRYSTLGLIDNLGIVDFGGVPKYQDLAFKLSFPTKNAGLFTLFGIGGLSSIKDDIEDEETDEIIGKDDFTASMGTINLSHTYFFNSNNSIESFLSLSQNGSGYELKENKTDPNVFEKTFKDELNKFTMTAGTSFLTKINAKNTLKTGINYQHFLFDFEQEFLNNQNVLETWLSDDGDAGMVRTYATWKHRLNDDWTITGGLNYTNFLLNNSQALEPRASVKYQLNETQSISAGFGMHSQLASLPAYHSLVENEAGIRTRPNLDLDLMRAVHYVLGYDRVINENLFFKTEIYYQDLYDVPVENDPTSSYSLINATDGFTDRALVNEGTGVNYGIELTLERYFNRNYYFLITGSLYQSKYTALDGIERDNRFNGNYLTNFLFGKEIYVGGSKNKVLSLNTKVSWSGGRRFTRVDLEASRELGRAVFDEANAFSEQGDDIFKWDLSFSYSWNKKRTRQEINLSIQNATNNKGQVDQYYDDLENKIETSEQLPMFPTIMYTLEF</sequence>
<organism evidence="1 2">
    <name type="scientific">Agaribacillus aureus</name>
    <dbReference type="NCBI Taxonomy" id="3051825"/>
    <lineage>
        <taxon>Bacteria</taxon>
        <taxon>Pseudomonadati</taxon>
        <taxon>Bacteroidota</taxon>
        <taxon>Cytophagia</taxon>
        <taxon>Cytophagales</taxon>
        <taxon>Splendidivirgaceae</taxon>
        <taxon>Agaribacillus</taxon>
    </lineage>
</organism>
<dbReference type="Gene3D" id="2.170.130.10">
    <property type="entry name" value="TonB-dependent receptor, plug domain"/>
    <property type="match status" value="1"/>
</dbReference>
<keyword evidence="2" id="KW-1185">Reference proteome</keyword>
<comment type="caution">
    <text evidence="1">The sequence shown here is derived from an EMBL/GenBank/DDBJ whole genome shotgun (WGS) entry which is preliminary data.</text>
</comment>
<proteinExistence type="predicted"/>
<dbReference type="InterPro" id="IPR037066">
    <property type="entry name" value="Plug_dom_sf"/>
</dbReference>
<evidence type="ECO:0000313" key="2">
    <source>
        <dbReference type="Proteomes" id="UP001172083"/>
    </source>
</evidence>
<dbReference type="RefSeq" id="WP_346759798.1">
    <property type="nucleotide sequence ID" value="NZ_JAUJEB010000004.1"/>
</dbReference>
<dbReference type="InterPro" id="IPR008969">
    <property type="entry name" value="CarboxyPept-like_regulatory"/>
</dbReference>
<reference evidence="1" key="1">
    <citation type="submission" date="2023-06" db="EMBL/GenBank/DDBJ databases">
        <title>Genomic of Agaribacillus aureum.</title>
        <authorList>
            <person name="Wang G."/>
        </authorList>
    </citation>
    <scope>NUCLEOTIDE SEQUENCE</scope>
    <source>
        <strain evidence="1">BMA12</strain>
    </source>
</reference>
<dbReference type="EMBL" id="JAUJEB010000004">
    <property type="protein sequence ID" value="MDN5214465.1"/>
    <property type="molecule type" value="Genomic_DNA"/>
</dbReference>
<accession>A0ABT8L9N7</accession>
<evidence type="ECO:0000313" key="1">
    <source>
        <dbReference type="EMBL" id="MDN5214465.1"/>
    </source>
</evidence>
<gene>
    <name evidence="1" type="ORF">QQ020_20460</name>
</gene>
<dbReference type="Proteomes" id="UP001172083">
    <property type="component" value="Unassembled WGS sequence"/>
</dbReference>